<reference evidence="1" key="1">
    <citation type="submission" date="2022-11" db="EMBL/GenBank/DDBJ databases">
        <authorList>
            <person name="Hyden B.L."/>
            <person name="Feng K."/>
            <person name="Yates T."/>
            <person name="Jawdy S."/>
            <person name="Smart L.B."/>
            <person name="Muchero W."/>
        </authorList>
    </citation>
    <scope>NUCLEOTIDE SEQUENCE</scope>
    <source>
        <tissue evidence="1">Shoot tip</tissue>
    </source>
</reference>
<keyword evidence="2" id="KW-1185">Reference proteome</keyword>
<dbReference type="Proteomes" id="UP001151532">
    <property type="component" value="Chromosome 2"/>
</dbReference>
<evidence type="ECO:0000313" key="1">
    <source>
        <dbReference type="EMBL" id="KAJ6685180.1"/>
    </source>
</evidence>
<comment type="caution">
    <text evidence="1">The sequence shown here is derived from an EMBL/GenBank/DDBJ whole genome shotgun (WGS) entry which is preliminary data.</text>
</comment>
<sequence>MHNHLSAHSLSHSLGYPGS</sequence>
<reference evidence="1" key="2">
    <citation type="journal article" date="2023" name="Int. J. Mol. Sci.">
        <title>De Novo Assembly and Annotation of 11 Diverse Shrub Willow (Salix) Genomes Reveals Novel Gene Organization in Sex-Linked Regions.</title>
        <authorList>
            <person name="Hyden B."/>
            <person name="Feng K."/>
            <person name="Yates T.B."/>
            <person name="Jawdy S."/>
            <person name="Cereghino C."/>
            <person name="Smart L.B."/>
            <person name="Muchero W."/>
        </authorList>
    </citation>
    <scope>NUCLEOTIDE SEQUENCE</scope>
    <source>
        <tissue evidence="1">Shoot tip</tissue>
    </source>
</reference>
<gene>
    <name evidence="1" type="ORF">OIU79_015283</name>
</gene>
<evidence type="ECO:0000313" key="2">
    <source>
        <dbReference type="Proteomes" id="UP001151532"/>
    </source>
</evidence>
<accession>A0A9Q0PBH5</accession>
<protein>
    <submittedName>
        <fullName evidence="1">Uncharacterized protein</fullName>
    </submittedName>
</protein>
<feature type="non-terminal residue" evidence="1">
    <location>
        <position position="19"/>
    </location>
</feature>
<name>A0A9Q0PBH5_SALPP</name>
<proteinExistence type="predicted"/>
<dbReference type="EMBL" id="JAPFFK010000019">
    <property type="protein sequence ID" value="KAJ6685180.1"/>
    <property type="molecule type" value="Genomic_DNA"/>
</dbReference>
<dbReference type="AlphaFoldDB" id="A0A9Q0PBH5"/>
<organism evidence="1 2">
    <name type="scientific">Salix purpurea</name>
    <name type="common">Purple osier willow</name>
    <dbReference type="NCBI Taxonomy" id="77065"/>
    <lineage>
        <taxon>Eukaryota</taxon>
        <taxon>Viridiplantae</taxon>
        <taxon>Streptophyta</taxon>
        <taxon>Embryophyta</taxon>
        <taxon>Tracheophyta</taxon>
        <taxon>Spermatophyta</taxon>
        <taxon>Magnoliopsida</taxon>
        <taxon>eudicotyledons</taxon>
        <taxon>Gunneridae</taxon>
        <taxon>Pentapetalae</taxon>
        <taxon>rosids</taxon>
        <taxon>fabids</taxon>
        <taxon>Malpighiales</taxon>
        <taxon>Salicaceae</taxon>
        <taxon>Saliceae</taxon>
        <taxon>Salix</taxon>
    </lineage>
</organism>